<organism evidence="7 8">
    <name type="scientific">Streptococcus equinus</name>
    <name type="common">Streptococcus bovis</name>
    <dbReference type="NCBI Taxonomy" id="1335"/>
    <lineage>
        <taxon>Bacteria</taxon>
        <taxon>Bacillati</taxon>
        <taxon>Bacillota</taxon>
        <taxon>Bacilli</taxon>
        <taxon>Lactobacillales</taxon>
        <taxon>Streptococcaceae</taxon>
        <taxon>Streptococcus</taxon>
    </lineage>
</organism>
<dbReference type="Proteomes" id="UP000182870">
    <property type="component" value="Unassembled WGS sequence"/>
</dbReference>
<evidence type="ECO:0000256" key="1">
    <source>
        <dbReference type="ARBA" id="ARBA00007039"/>
    </source>
</evidence>
<sequence>MKKIEIKGAITMNDYKEVYKSRNRACFAPEDLVLPENGEDVEVHINSGGGMVFAGSEIYTALKSYPGKVTVKIVGMAASAASVIAMAGDEVQISPTAQLMIHNASSMANGDYNALHAQADVAKNINTSIANAYVLKTGKSLDELLDLMNQTTYFTAQQAVEAGFADKIMFQDGMVSDYVASMEDVIPDSIIAELYEKDTSSTDALLKQIMGRLDDMEERLDSKNVGDVPVNVTVDTKKLVEALKEAQHNPMDDSPFGKFFNTK</sequence>
<dbReference type="PANTHER" id="PTHR10381">
    <property type="entry name" value="ATP-DEPENDENT CLP PROTEASE PROTEOLYTIC SUBUNIT"/>
    <property type="match status" value="1"/>
</dbReference>
<evidence type="ECO:0000256" key="4">
    <source>
        <dbReference type="ARBA" id="ARBA00022801"/>
    </source>
</evidence>
<evidence type="ECO:0000313" key="8">
    <source>
        <dbReference type="Proteomes" id="UP000182870"/>
    </source>
</evidence>
<dbReference type="InterPro" id="IPR023562">
    <property type="entry name" value="ClpP/TepA"/>
</dbReference>
<evidence type="ECO:0000256" key="3">
    <source>
        <dbReference type="ARBA" id="ARBA00022670"/>
    </source>
</evidence>
<dbReference type="PANTHER" id="PTHR10381:SF70">
    <property type="entry name" value="ATP-DEPENDENT CLP PROTEASE PROTEOLYTIC SUBUNIT"/>
    <property type="match status" value="1"/>
</dbReference>
<dbReference type="CDD" id="cd07016">
    <property type="entry name" value="S14_ClpP_1"/>
    <property type="match status" value="1"/>
</dbReference>
<comment type="similarity">
    <text evidence="1 6">Belongs to the peptidase S14 family.</text>
</comment>
<keyword evidence="5" id="KW-0720">Serine protease</keyword>
<evidence type="ECO:0000256" key="2">
    <source>
        <dbReference type="ARBA" id="ARBA00022490"/>
    </source>
</evidence>
<gene>
    <name evidence="7" type="ORF">SAMN05216392_0392</name>
</gene>
<dbReference type="AlphaFoldDB" id="A0A1H0Y367"/>
<dbReference type="Gene3D" id="3.90.226.10">
    <property type="entry name" value="2-enoyl-CoA Hydratase, Chain A, domain 1"/>
    <property type="match status" value="1"/>
</dbReference>
<dbReference type="InterPro" id="IPR029045">
    <property type="entry name" value="ClpP/crotonase-like_dom_sf"/>
</dbReference>
<dbReference type="GO" id="GO:0006515">
    <property type="term" value="P:protein quality control for misfolded or incompletely synthesized proteins"/>
    <property type="evidence" value="ECO:0007669"/>
    <property type="project" value="TreeGrafter"/>
</dbReference>
<evidence type="ECO:0000313" key="7">
    <source>
        <dbReference type="EMBL" id="SDQ09598.1"/>
    </source>
</evidence>
<dbReference type="GO" id="GO:0009368">
    <property type="term" value="C:endopeptidase Clp complex"/>
    <property type="evidence" value="ECO:0007669"/>
    <property type="project" value="TreeGrafter"/>
</dbReference>
<evidence type="ECO:0000256" key="5">
    <source>
        <dbReference type="ARBA" id="ARBA00022825"/>
    </source>
</evidence>
<evidence type="ECO:0000256" key="6">
    <source>
        <dbReference type="RuleBase" id="RU003567"/>
    </source>
</evidence>
<keyword evidence="2" id="KW-0963">Cytoplasm</keyword>
<dbReference type="RefSeq" id="WP_081340979.1">
    <property type="nucleotide sequence ID" value="NZ_FNKE01000001.1"/>
</dbReference>
<accession>A0A1H0Y367</accession>
<dbReference type="NCBIfam" id="NF045542">
    <property type="entry name" value="Clp_rel_HeadMat"/>
    <property type="match status" value="1"/>
</dbReference>
<dbReference type="OrthoDB" id="9806592at2"/>
<dbReference type="GO" id="GO:0004176">
    <property type="term" value="F:ATP-dependent peptidase activity"/>
    <property type="evidence" value="ECO:0007669"/>
    <property type="project" value="InterPro"/>
</dbReference>
<dbReference type="SUPFAM" id="SSF52096">
    <property type="entry name" value="ClpP/crotonase"/>
    <property type="match status" value="1"/>
</dbReference>
<dbReference type="PRINTS" id="PR00127">
    <property type="entry name" value="CLPPROTEASEP"/>
</dbReference>
<name>A0A1H0Y367_STREI</name>
<dbReference type="InterPro" id="IPR001907">
    <property type="entry name" value="ClpP"/>
</dbReference>
<protein>
    <recommendedName>
        <fullName evidence="6">ATP-dependent Clp protease proteolytic subunit</fullName>
    </recommendedName>
</protein>
<keyword evidence="3 7" id="KW-0645">Protease</keyword>
<proteinExistence type="inferred from homology"/>
<dbReference type="EMBL" id="FNKE01000001">
    <property type="protein sequence ID" value="SDQ09598.1"/>
    <property type="molecule type" value="Genomic_DNA"/>
</dbReference>
<dbReference type="GO" id="GO:0004252">
    <property type="term" value="F:serine-type endopeptidase activity"/>
    <property type="evidence" value="ECO:0007669"/>
    <property type="project" value="InterPro"/>
</dbReference>
<dbReference type="GO" id="GO:0051117">
    <property type="term" value="F:ATPase binding"/>
    <property type="evidence" value="ECO:0007669"/>
    <property type="project" value="TreeGrafter"/>
</dbReference>
<reference evidence="7 8" key="1">
    <citation type="submission" date="2016-10" db="EMBL/GenBank/DDBJ databases">
        <authorList>
            <person name="de Groot N.N."/>
        </authorList>
    </citation>
    <scope>NUCLEOTIDE SEQUENCE [LARGE SCALE GENOMIC DNA]</scope>
    <source>
        <strain evidence="7 8">Sb05</strain>
    </source>
</reference>
<dbReference type="Pfam" id="PF00574">
    <property type="entry name" value="CLP_protease"/>
    <property type="match status" value="1"/>
</dbReference>
<keyword evidence="4" id="KW-0378">Hydrolase</keyword>